<dbReference type="InterPro" id="IPR054402">
    <property type="entry name" value="Tt1218-like_dom"/>
</dbReference>
<proteinExistence type="predicted"/>
<dbReference type="KEGG" id="tcd:AAIA72_10750"/>
<gene>
    <name evidence="2" type="primary">pilV</name>
    <name evidence="2" type="ORF">AAIA72_10750</name>
</gene>
<dbReference type="NCBIfam" id="TIGR02532">
    <property type="entry name" value="IV_pilin_GFxxxE"/>
    <property type="match status" value="1"/>
</dbReference>
<evidence type="ECO:0000313" key="2">
    <source>
        <dbReference type="EMBL" id="XDT71284.1"/>
    </source>
</evidence>
<dbReference type="EMBL" id="CP154858">
    <property type="protein sequence ID" value="XDT71284.1"/>
    <property type="molecule type" value="Genomic_DNA"/>
</dbReference>
<dbReference type="Pfam" id="PF07963">
    <property type="entry name" value="N_methyl"/>
    <property type="match status" value="1"/>
</dbReference>
<dbReference type="Pfam" id="PF22150">
    <property type="entry name" value="Tt1218-like"/>
    <property type="match status" value="1"/>
</dbReference>
<dbReference type="AlphaFoldDB" id="A0AB39UTB1"/>
<feature type="domain" description="Type IV pilin Tt1218-like" evidence="1">
    <location>
        <begin position="29"/>
        <end position="65"/>
    </location>
</feature>
<sequence>MKRSHAGFSLIEVLVALLLLALGALGSAALQANALRLNHSAASQSIAVQLASDMAERIRANRQAALKGDYNLTAGASPSGGSTLAAGDLADWYAQVTKMLPDGKAAIETDAASETITITLTWSGERVQSGLTESYQVVVAP</sequence>
<reference evidence="2" key="1">
    <citation type="submission" date="2024-05" db="EMBL/GenBank/DDBJ databases">
        <title>Genome sequencing of novel strain.</title>
        <authorList>
            <person name="Ganbat D."/>
            <person name="Ganbat S."/>
            <person name="Lee S.-J."/>
        </authorList>
    </citation>
    <scope>NUCLEOTIDE SEQUENCE</scope>
    <source>
        <strain evidence="2">SMD15-11</strain>
    </source>
</reference>
<dbReference type="RefSeq" id="WP_369600320.1">
    <property type="nucleotide sequence ID" value="NZ_CP154858.1"/>
</dbReference>
<dbReference type="InterPro" id="IPR012902">
    <property type="entry name" value="N_methyl_site"/>
</dbReference>
<organism evidence="2">
    <name type="scientific">Thermohahella caldifontis</name>
    <dbReference type="NCBI Taxonomy" id="3142973"/>
    <lineage>
        <taxon>Bacteria</taxon>
        <taxon>Pseudomonadati</taxon>
        <taxon>Pseudomonadota</taxon>
        <taxon>Gammaproteobacteria</taxon>
        <taxon>Oceanospirillales</taxon>
        <taxon>Hahellaceae</taxon>
        <taxon>Thermohahella</taxon>
    </lineage>
</organism>
<dbReference type="InterPro" id="IPR013362">
    <property type="entry name" value="Pilus_4_PilV"/>
</dbReference>
<dbReference type="NCBIfam" id="TIGR02523">
    <property type="entry name" value="type_IV_pilV"/>
    <property type="match status" value="1"/>
</dbReference>
<protein>
    <submittedName>
        <fullName evidence="2">Type IV pilus modification protein PilV</fullName>
    </submittedName>
</protein>
<name>A0AB39UTB1_9GAMM</name>
<accession>A0AB39UTB1</accession>
<evidence type="ECO:0000259" key="1">
    <source>
        <dbReference type="Pfam" id="PF22150"/>
    </source>
</evidence>
<dbReference type="PROSITE" id="PS00409">
    <property type="entry name" value="PROKAR_NTER_METHYL"/>
    <property type="match status" value="1"/>
</dbReference>